<organism evidence="1 2">
    <name type="scientific">Rhizobium calliandrae</name>
    <dbReference type="NCBI Taxonomy" id="1312182"/>
    <lineage>
        <taxon>Bacteria</taxon>
        <taxon>Pseudomonadati</taxon>
        <taxon>Pseudomonadota</taxon>
        <taxon>Alphaproteobacteria</taxon>
        <taxon>Hyphomicrobiales</taxon>
        <taxon>Rhizobiaceae</taxon>
        <taxon>Rhizobium/Agrobacterium group</taxon>
        <taxon>Rhizobium</taxon>
    </lineage>
</organism>
<protein>
    <submittedName>
        <fullName evidence="1">Uncharacterized protein</fullName>
    </submittedName>
</protein>
<reference evidence="1" key="1">
    <citation type="submission" date="2023-06" db="EMBL/GenBank/DDBJ databases">
        <title>Phylogenetic Diversity of Rhizobium strains.</title>
        <authorList>
            <person name="Moura F.T."/>
            <person name="Helene L.C.F."/>
            <person name="Hungria M."/>
        </authorList>
    </citation>
    <scope>NUCLEOTIDE SEQUENCE</scope>
    <source>
        <strain evidence="1">CCGE524</strain>
    </source>
</reference>
<proteinExistence type="predicted"/>
<keyword evidence="2" id="KW-1185">Reference proteome</keyword>
<dbReference type="EMBL" id="JARFYN010000036">
    <property type="protein sequence ID" value="MDL2408635.1"/>
    <property type="molecule type" value="Genomic_DNA"/>
</dbReference>
<evidence type="ECO:0000313" key="1">
    <source>
        <dbReference type="EMBL" id="MDL2408635.1"/>
    </source>
</evidence>
<evidence type="ECO:0000313" key="2">
    <source>
        <dbReference type="Proteomes" id="UP001172630"/>
    </source>
</evidence>
<accession>A0ABT7KKW3</accession>
<gene>
    <name evidence="1" type="ORF">PY650_23910</name>
</gene>
<name>A0ABT7KKW3_9HYPH</name>
<dbReference type="RefSeq" id="WP_285882080.1">
    <property type="nucleotide sequence ID" value="NZ_JARFYN010000036.1"/>
</dbReference>
<dbReference type="Proteomes" id="UP001172630">
    <property type="component" value="Unassembled WGS sequence"/>
</dbReference>
<sequence length="78" mass="8822">MLNEYISAHNQPLDTLDLNICQRAFDTSLFQLNIGKDTEEAGRLAALIIRLFQQGVRNERQLVSLVSASRSKLYGRSL</sequence>
<comment type="caution">
    <text evidence="1">The sequence shown here is derived from an EMBL/GenBank/DDBJ whole genome shotgun (WGS) entry which is preliminary data.</text>
</comment>